<comment type="caution">
    <text evidence="1">The sequence shown here is derived from an EMBL/GenBank/DDBJ whole genome shotgun (WGS) entry which is preliminary data.</text>
</comment>
<accession>A0ABU0ATD2</accession>
<organism evidence="1 2">
    <name type="scientific">Peptoniphilus koenoeneniae</name>
    <dbReference type="NCBI Taxonomy" id="507751"/>
    <lineage>
        <taxon>Bacteria</taxon>
        <taxon>Bacillati</taxon>
        <taxon>Bacillota</taxon>
        <taxon>Tissierellia</taxon>
        <taxon>Tissierellales</taxon>
        <taxon>Peptoniphilaceae</taxon>
        <taxon>Peptoniphilus</taxon>
    </lineage>
</organism>
<gene>
    <name evidence="1" type="ORF">J2S72_000125</name>
</gene>
<proteinExistence type="predicted"/>
<evidence type="ECO:0000313" key="1">
    <source>
        <dbReference type="EMBL" id="MDQ0274129.1"/>
    </source>
</evidence>
<keyword evidence="2" id="KW-1185">Reference proteome</keyword>
<protein>
    <submittedName>
        <fullName evidence="1">Uncharacterized protein</fullName>
    </submittedName>
</protein>
<evidence type="ECO:0000313" key="2">
    <source>
        <dbReference type="Proteomes" id="UP001236559"/>
    </source>
</evidence>
<dbReference type="EMBL" id="JAUSTN010000001">
    <property type="protein sequence ID" value="MDQ0274129.1"/>
    <property type="molecule type" value="Genomic_DNA"/>
</dbReference>
<sequence>MANNAARIRQKNRSYCFNNIKNFLIDKFLLDNDVDSINILLNMYNIENSISLIAPSYISIKNLKKDLIHFFRYKVDSELMVNNISSLIHDDINRFELSIYLEGYRGGFCNKEFTNKLECLAFKYLDIQKIYNLKKLFNYEFSNEEILNLKKYVDKELNRDSDLKKQIKNLIYKFDANLLKKKIYVLNSYLDRQIMININSNESKFIDSEKPLNHEELMGLNRKIVKFLFKDALKVYKIGFWDGVNDRVLKRYK</sequence>
<name>A0ABU0ATD2_9FIRM</name>
<dbReference type="RefSeq" id="WP_023056355.1">
    <property type="nucleotide sequence ID" value="NZ_JAUSTN010000001.1"/>
</dbReference>
<dbReference type="Proteomes" id="UP001236559">
    <property type="component" value="Unassembled WGS sequence"/>
</dbReference>
<reference evidence="1 2" key="1">
    <citation type="submission" date="2023-07" db="EMBL/GenBank/DDBJ databases">
        <title>Genomic Encyclopedia of Type Strains, Phase IV (KMG-IV): sequencing the most valuable type-strain genomes for metagenomic binning, comparative biology and taxonomic classification.</title>
        <authorList>
            <person name="Goeker M."/>
        </authorList>
    </citation>
    <scope>NUCLEOTIDE SEQUENCE [LARGE SCALE GENOMIC DNA]</scope>
    <source>
        <strain evidence="1 2">DSM 22616</strain>
    </source>
</reference>